<dbReference type="EMBL" id="CACVAR010000049">
    <property type="protein sequence ID" value="CAA6799539.1"/>
    <property type="molecule type" value="Genomic_DNA"/>
</dbReference>
<dbReference type="AlphaFoldDB" id="A0A6S6S3Q7"/>
<sequence length="327" mass="37728">MKCLGCFVLTEEVYCKKCRKALFDNQKLSTILDFDKKEFLSATVALSEQMSISGVQDKISLKIENEKLMPTSTDGAYLLKPIPLMEYGEFIEDVAKNEHFTMQLASQVFKLETAKNALIAFSDGELAYMTKRFDRADGMKIKQEDFSSLAGYTEQSHGKNYKYDYAYEQIGGLIKQYLPSYKIEVLKFFKLVLFNYLVGNGDAHLKNFSVLQRSTQDYGLSPAYDLLSSFLHLPNESRTALEFFKAYETKSFEANGFYAYDDFMVLAKFLEIPEKMAEKVLRDFLSKEKTTLGLLENSFLNDEAKERYKILFLDRIKAVSYSFEKKR</sequence>
<evidence type="ECO:0000259" key="4">
    <source>
        <dbReference type="Pfam" id="PF07804"/>
    </source>
</evidence>
<dbReference type="Gene3D" id="1.10.1070.20">
    <property type="match status" value="1"/>
</dbReference>
<dbReference type="PANTHER" id="PTHR37419:SF1">
    <property type="entry name" value="SERINE_THREONINE-PROTEIN KINASE TOXIN HIPA"/>
    <property type="match status" value="1"/>
</dbReference>
<reference evidence="5" key="1">
    <citation type="submission" date="2020-01" db="EMBL/GenBank/DDBJ databases">
        <authorList>
            <person name="Meier V. D."/>
            <person name="Meier V D."/>
        </authorList>
    </citation>
    <scope>NUCLEOTIDE SEQUENCE</scope>
    <source>
        <strain evidence="5">HLG_WM_MAG_03</strain>
    </source>
</reference>
<feature type="domain" description="HipA-like C-terminal" evidence="4">
    <location>
        <begin position="50"/>
        <end position="284"/>
    </location>
</feature>
<evidence type="ECO:0000256" key="2">
    <source>
        <dbReference type="ARBA" id="ARBA00022679"/>
    </source>
</evidence>
<keyword evidence="3" id="KW-0418">Kinase</keyword>
<protein>
    <recommendedName>
        <fullName evidence="4">HipA-like C-terminal domain-containing protein</fullName>
    </recommendedName>
</protein>
<dbReference type="InterPro" id="IPR012893">
    <property type="entry name" value="HipA-like_C"/>
</dbReference>
<keyword evidence="2" id="KW-0808">Transferase</keyword>
<accession>A0A6S6S3Q7</accession>
<name>A0A6S6S3Q7_9BACT</name>
<evidence type="ECO:0000256" key="3">
    <source>
        <dbReference type="ARBA" id="ARBA00022777"/>
    </source>
</evidence>
<dbReference type="PANTHER" id="PTHR37419">
    <property type="entry name" value="SERINE/THREONINE-PROTEIN KINASE TOXIN HIPA"/>
    <property type="match status" value="1"/>
</dbReference>
<gene>
    <name evidence="5" type="ORF">HELGO_WM31056</name>
</gene>
<evidence type="ECO:0000256" key="1">
    <source>
        <dbReference type="ARBA" id="ARBA00010164"/>
    </source>
</evidence>
<evidence type="ECO:0000313" key="5">
    <source>
        <dbReference type="EMBL" id="CAA6799539.1"/>
    </source>
</evidence>
<organism evidence="5">
    <name type="scientific">uncultured Sulfurovum sp</name>
    <dbReference type="NCBI Taxonomy" id="269237"/>
    <lineage>
        <taxon>Bacteria</taxon>
        <taxon>Pseudomonadati</taxon>
        <taxon>Campylobacterota</taxon>
        <taxon>Epsilonproteobacteria</taxon>
        <taxon>Campylobacterales</taxon>
        <taxon>Sulfurovaceae</taxon>
        <taxon>Sulfurovum</taxon>
        <taxon>environmental samples</taxon>
    </lineage>
</organism>
<dbReference type="InterPro" id="IPR052028">
    <property type="entry name" value="HipA_Ser/Thr_kinase"/>
</dbReference>
<proteinExistence type="inferred from homology"/>
<comment type="similarity">
    <text evidence="1">Belongs to the HipA Ser/Thr kinase family.</text>
</comment>
<dbReference type="Pfam" id="PF07804">
    <property type="entry name" value="HipA_C"/>
    <property type="match status" value="1"/>
</dbReference>
<dbReference type="GO" id="GO:0005829">
    <property type="term" value="C:cytosol"/>
    <property type="evidence" value="ECO:0007669"/>
    <property type="project" value="TreeGrafter"/>
</dbReference>
<dbReference type="GO" id="GO:0004674">
    <property type="term" value="F:protein serine/threonine kinase activity"/>
    <property type="evidence" value="ECO:0007669"/>
    <property type="project" value="TreeGrafter"/>
</dbReference>